<keyword evidence="2" id="KW-1185">Reference proteome</keyword>
<comment type="caution">
    <text evidence="1">The sequence shown here is derived from an EMBL/GenBank/DDBJ whole genome shotgun (WGS) entry which is preliminary data.</text>
</comment>
<protein>
    <submittedName>
        <fullName evidence="1">Uncharacterized protein</fullName>
    </submittedName>
</protein>
<organism evidence="1 2">
    <name type="scientific">Pseudoxanthomonas daejeonensis</name>
    <dbReference type="NCBI Taxonomy" id="266062"/>
    <lineage>
        <taxon>Bacteria</taxon>
        <taxon>Pseudomonadati</taxon>
        <taxon>Pseudomonadota</taxon>
        <taxon>Gammaproteobacteria</taxon>
        <taxon>Lysobacterales</taxon>
        <taxon>Lysobacteraceae</taxon>
        <taxon>Pseudoxanthomonas</taxon>
    </lineage>
</organism>
<dbReference type="Proteomes" id="UP000788419">
    <property type="component" value="Unassembled WGS sequence"/>
</dbReference>
<dbReference type="RefSeq" id="WP_162409410.1">
    <property type="nucleotide sequence ID" value="NZ_PDWN01000004.1"/>
</dbReference>
<dbReference type="EMBL" id="PDWN01000004">
    <property type="protein sequence ID" value="KAF1696023.1"/>
    <property type="molecule type" value="Genomic_DNA"/>
</dbReference>
<sequence length="152" mass="16755">MNDKDDKVVLLDQKRMEAFWGKPISVYTRAQALEDGTLCDLTPIAPRYGFKIPMACTSAVWHTIEWRDDIEARKQDSTGQSTEGRLHDVMMMAGLAAQAAARKEPSHIVEFKVLLVPTLGSVVKPLEETFVLVVSGGDNGEPVLTLMLPGED</sequence>
<dbReference type="Pfam" id="PF20213">
    <property type="entry name" value="DUF6573"/>
    <property type="match status" value="1"/>
</dbReference>
<dbReference type="InterPro" id="IPR046480">
    <property type="entry name" value="DUF6573"/>
</dbReference>
<name>A0ABQ6ZA12_9GAMM</name>
<gene>
    <name evidence="1" type="ORF">CSC65_05870</name>
</gene>
<accession>A0ABQ6ZA12</accession>
<reference evidence="1 2" key="1">
    <citation type="submission" date="2017-10" db="EMBL/GenBank/DDBJ databases">
        <title>Whole genome sequencing of members of genus Pseudoxanthomonas.</title>
        <authorList>
            <person name="Kumar S."/>
            <person name="Bansal K."/>
            <person name="Kaur A."/>
            <person name="Patil P."/>
            <person name="Sharma S."/>
            <person name="Patil P.B."/>
        </authorList>
    </citation>
    <scope>NUCLEOTIDE SEQUENCE [LARGE SCALE GENOMIC DNA]</scope>
    <source>
        <strain evidence="1 2">DSM 17801</strain>
    </source>
</reference>
<evidence type="ECO:0000313" key="2">
    <source>
        <dbReference type="Proteomes" id="UP000788419"/>
    </source>
</evidence>
<evidence type="ECO:0000313" key="1">
    <source>
        <dbReference type="EMBL" id="KAF1696023.1"/>
    </source>
</evidence>
<proteinExistence type="predicted"/>